<feature type="compositionally biased region" description="Basic and acidic residues" evidence="1">
    <location>
        <begin position="520"/>
        <end position="534"/>
    </location>
</feature>
<accession>A0A9C6SHV5</accession>
<feature type="compositionally biased region" description="Basic and acidic residues" evidence="1">
    <location>
        <begin position="734"/>
        <end position="764"/>
    </location>
</feature>
<reference evidence="3" key="1">
    <citation type="submission" date="2025-08" db="UniProtKB">
        <authorList>
            <consortium name="RefSeq"/>
        </authorList>
    </citation>
    <scope>IDENTIFICATION</scope>
</reference>
<evidence type="ECO:0000256" key="1">
    <source>
        <dbReference type="SAM" id="MobiDB-lite"/>
    </source>
</evidence>
<evidence type="ECO:0000313" key="2">
    <source>
        <dbReference type="Proteomes" id="UP000835206"/>
    </source>
</evidence>
<dbReference type="GeneID" id="100646656"/>
<evidence type="ECO:0000313" key="3">
    <source>
        <dbReference type="RefSeq" id="XP_048262510.1"/>
    </source>
</evidence>
<feature type="compositionally biased region" description="Basic and acidic residues" evidence="1">
    <location>
        <begin position="883"/>
        <end position="901"/>
    </location>
</feature>
<feature type="compositionally biased region" description="Basic and acidic residues" evidence="1">
    <location>
        <begin position="626"/>
        <end position="641"/>
    </location>
</feature>
<feature type="compositionally biased region" description="Low complexity" evidence="1">
    <location>
        <begin position="570"/>
        <end position="581"/>
    </location>
</feature>
<feature type="region of interest" description="Disordered" evidence="1">
    <location>
        <begin position="673"/>
        <end position="774"/>
    </location>
</feature>
<feature type="region of interest" description="Disordered" evidence="1">
    <location>
        <begin position="520"/>
        <end position="586"/>
    </location>
</feature>
<keyword evidence="2" id="KW-1185">Reference proteome</keyword>
<feature type="region of interest" description="Disordered" evidence="1">
    <location>
        <begin position="1114"/>
        <end position="1154"/>
    </location>
</feature>
<gene>
    <name evidence="3" type="primary">LOC100646656</name>
</gene>
<name>A0A9C6SHV5_BOMTE</name>
<sequence length="1343" mass="150179">MINLPQHLPFVSSIMPSQNLPIQQTSQNFPITYQQPQTVTQQMQTTPSVAYTTNPQGISLVLQDLLTVRTIDTVRPLTGQIINTDSFKPFYQLHQADVFLANHQYQPNLQPPRNTYPSSFQPVLVQTQPNYGSLPQNILDQIRSCVSSAAPIFILPGGCHRQTGASNLNEGVAQHSTGQSTNVNPFASIHCPPSFYPYPVPMPVLEPFGVQTRGKDGSRGCSSCCQRKQRGLDGKEYAVGCCCDVHEQEEHRCTATNGDTICSKRDCPASISLQALASQFLSLPGIISCAATRLILRKIPGSNITGSTEDTMDKAIKCLETLNKEQLLAECRNAQHANALINLHMTTNPPVNIIPLFTLLQLKVNVLKAQVENLINKKVTECQGFGFEVETSGPIDPTVLSMKTNAELRQLLSALRQKECDERVNVNFSPYHSQKVIAECRLNNVQAKIRQVETEFDRRRDISVPGPTLTSRIIRQFSESTCAFGFAQAGLFEPYVQARMSDSPDPFARNPRRLALKPHEPGQRTVQWKEEDKAVATSENGTTTCRDAETGEDCVARSKEKGVESKSSEDTCSCEESSSQESLDEGKKKLGLRIDRHGNVIVSSACCSEGVPLFKLASRIVEKMKQKNEGERVKGEGRESRDEEEDSVIEFRIKEIGVDGKEFEIITIDDDDEDTKSKTFDGGKASIKKERESDTDVGEKVGVGIETGTLRKTDIEENSEGIEASVDAGFPIKQETESIERMIDSDYKDIKEEPAEKGESDQKRSTTTAGVEPKKETVVWESDAKVKAKAKDYVLVTEKEIVRKPDNIESLGVTSSSKETADDEKEDDRALKEEPIVENAPIHQETVNQTVANRQPSRKSSSDLYKTLNYTVIAKPVSPNKQRKELECVSNKNEIDSESQKKDRKRKNIQIVSMMTRVKYNKQFVDFWGWKNANERQIERDSSKSVDKENENDEDDRCLLSKKEHSSVTRSDEQRELISMISTSSETNDDIEKNTLAEKMFPKSGRMNGEKMTNGLRRFPPLKHTYSNAAGTTTAEISENLLRRKEIESNCSRIVCDRSSSYHCSSKMENGIVSVIYSMMESRFVFLNSLLGNIANFQGVLSNFHLDKPFNDSHDEDNLNSNRDDAKNKRLKSQKNNRIALPPNTSAYNGGEHDVSGGNRVSVGEQCINVHETRHSIIVDREKNDYLLIGGSISGQSRELSRNGFKRPYHTRRNILIRSRLKSSGNSRHEYLRPFTIFKRLKGNKIVASQTGSQMQHRPKARQRFLALPGIPEDVETLSNGKQANAFVTMNNASENVITQQNSKRNNCDAVTDCSALSIDRCSTEKHQVINDSLNGMVVNEEI</sequence>
<feature type="compositionally biased region" description="Basic and acidic residues" evidence="1">
    <location>
        <begin position="938"/>
        <end position="949"/>
    </location>
</feature>
<feature type="region of interest" description="Disordered" evidence="1">
    <location>
        <begin position="805"/>
        <end position="839"/>
    </location>
</feature>
<dbReference type="OrthoDB" id="7700298at2759"/>
<dbReference type="KEGG" id="bter:100646656"/>
<protein>
    <submittedName>
        <fullName evidence="3">Uncharacterized protein LOC100646656</fullName>
    </submittedName>
</protein>
<feature type="region of interest" description="Disordered" evidence="1">
    <location>
        <begin position="1004"/>
        <end position="1025"/>
    </location>
</feature>
<feature type="region of interest" description="Disordered" evidence="1">
    <location>
        <begin position="626"/>
        <end position="646"/>
    </location>
</feature>
<feature type="region of interest" description="Disordered" evidence="1">
    <location>
        <begin position="938"/>
        <end position="975"/>
    </location>
</feature>
<feature type="region of interest" description="Disordered" evidence="1">
    <location>
        <begin position="883"/>
        <end position="906"/>
    </location>
</feature>
<feature type="compositionally biased region" description="Basic and acidic residues" evidence="1">
    <location>
        <begin position="957"/>
        <end position="975"/>
    </location>
</feature>
<dbReference type="Proteomes" id="UP000835206">
    <property type="component" value="Chromosome 6"/>
</dbReference>
<feature type="compositionally biased region" description="Basic and acidic residues" evidence="1">
    <location>
        <begin position="675"/>
        <end position="699"/>
    </location>
</feature>
<feature type="compositionally biased region" description="Basic and acidic residues" evidence="1">
    <location>
        <begin position="1114"/>
        <end position="1128"/>
    </location>
</feature>
<feature type="compositionally biased region" description="Basic and acidic residues" evidence="1">
    <location>
        <begin position="546"/>
        <end position="569"/>
    </location>
</feature>
<organism evidence="2 3">
    <name type="scientific">Bombus terrestris</name>
    <name type="common">Buff-tailed bumblebee</name>
    <name type="synonym">Apis terrestris</name>
    <dbReference type="NCBI Taxonomy" id="30195"/>
    <lineage>
        <taxon>Eukaryota</taxon>
        <taxon>Metazoa</taxon>
        <taxon>Ecdysozoa</taxon>
        <taxon>Arthropoda</taxon>
        <taxon>Hexapoda</taxon>
        <taxon>Insecta</taxon>
        <taxon>Pterygota</taxon>
        <taxon>Neoptera</taxon>
        <taxon>Endopterygota</taxon>
        <taxon>Hymenoptera</taxon>
        <taxon>Apocrita</taxon>
        <taxon>Aculeata</taxon>
        <taxon>Apoidea</taxon>
        <taxon>Anthophila</taxon>
        <taxon>Apidae</taxon>
        <taxon>Bombus</taxon>
        <taxon>Bombus</taxon>
    </lineage>
</organism>
<dbReference type="RefSeq" id="XP_048262510.1">
    <property type="nucleotide sequence ID" value="XM_048406553.1"/>
</dbReference>
<proteinExistence type="predicted"/>